<evidence type="ECO:0000256" key="1">
    <source>
        <dbReference type="SAM" id="MobiDB-lite"/>
    </source>
</evidence>
<sequence>MQINTYANSATQTQVSNKDLNSKKESTSSINTQSAKYSSNIDKKTLEELNSLGGKGISTLYLMEFNQQVLNASFGNLKAQSGSSGIFDANLMQKASTILQGIDFSSIGYNGKDILTMNPDELNALVSEEGFFGVENTANRIADFVIQGAGDNLEKLQKGFEGMKMGFEQAEKLWGGELPKISQDTITKAIEKVSARIDELGGKTLDVKV</sequence>
<evidence type="ECO:0000313" key="2">
    <source>
        <dbReference type="EMBL" id="XBJ29786.1"/>
    </source>
</evidence>
<evidence type="ECO:0008006" key="3">
    <source>
        <dbReference type="Google" id="ProtNLM"/>
    </source>
</evidence>
<gene>
    <name evidence="2" type="ORF">AAH949_02830</name>
</gene>
<organism evidence="2">
    <name type="scientific">Campylobacter sp. CCS1377</name>
    <dbReference type="NCBI Taxonomy" id="3158229"/>
    <lineage>
        <taxon>Bacteria</taxon>
        <taxon>Pseudomonadati</taxon>
        <taxon>Campylobacterota</taxon>
        <taxon>Epsilonproteobacteria</taxon>
        <taxon>Campylobacterales</taxon>
        <taxon>Campylobacteraceae</taxon>
        <taxon>Campylobacter</taxon>
    </lineage>
</organism>
<dbReference type="EMBL" id="CP155620">
    <property type="protein sequence ID" value="XBJ29786.1"/>
    <property type="molecule type" value="Genomic_DNA"/>
</dbReference>
<name>A0AAU7E8F8_9BACT</name>
<proteinExistence type="predicted"/>
<feature type="region of interest" description="Disordered" evidence="1">
    <location>
        <begin position="1"/>
        <end position="34"/>
    </location>
</feature>
<protein>
    <recommendedName>
        <fullName evidence="3">Hydrogenase-4 component G</fullName>
    </recommendedName>
</protein>
<accession>A0AAU7E8F8</accession>
<reference evidence="2" key="1">
    <citation type="submission" date="2024-05" db="EMBL/GenBank/DDBJ databases">
        <title>Campylobacter coli isolated from environmental waters in Slovenia.</title>
        <authorList>
            <person name="Zautner A.E."/>
            <person name="Bunk B."/>
            <person name="Riedel T."/>
            <person name="Sproeer C."/>
        </authorList>
    </citation>
    <scope>NUCLEOTIDE SEQUENCE</scope>
    <source>
        <strain evidence="2">CCS1377</strain>
    </source>
</reference>
<feature type="compositionally biased region" description="Polar residues" evidence="1">
    <location>
        <begin position="1"/>
        <end position="19"/>
    </location>
</feature>
<dbReference type="RefSeq" id="WP_134238431.1">
    <property type="nucleotide sequence ID" value="NZ_CP155620.1"/>
</dbReference>
<dbReference type="AlphaFoldDB" id="A0AAU7E8F8"/>